<evidence type="ECO:0000256" key="6">
    <source>
        <dbReference type="ARBA" id="ARBA00022553"/>
    </source>
</evidence>
<keyword evidence="10 25" id="KW-0418">Kinase</keyword>
<evidence type="ECO:0000256" key="11">
    <source>
        <dbReference type="ARBA" id="ARBA00022801"/>
    </source>
</evidence>
<dbReference type="CDD" id="cd00075">
    <property type="entry name" value="HATPase"/>
    <property type="match status" value="1"/>
</dbReference>
<keyword evidence="13" id="KW-0460">Magnesium</keyword>
<feature type="transmembrane region" description="Helical" evidence="22">
    <location>
        <begin position="24"/>
        <end position="43"/>
    </location>
</feature>
<gene>
    <name evidence="25" type="ORF">EII10_08210</name>
</gene>
<sequence length="550" mass="58383">MPTTVQSASSPRTDGSRIPARLRIVAWMLFVVALGLVTMVVSVRSTLMADIAQRANEEVTQEVTELQRFAATGLDPATSKPFTSTTSLVEVFLSRQQFAEHESVVVVNHSTGKAEQLSGEGTPRLDLSLSDPLFTQMIQSPSGAIEYGNGEIRWARVELQPEDPQQHLSFIAISFTGPHVSTLNSTIWLMVGIGAAVLILTGLIGLLVSRQILRPLRTLGEAARSITEQDLTHRLPVHGRDDIATLTSSFNGMLDRLEEAFASQAHFVTRAHHELAEPLAAMDAQLAAAPATRQNLAQRSTIAGLLGVLDDLHTLAQAERRDFVHPHQRVEVLELAGTLQADLEAQAPGRWRPQVLAAGTAALDAQRIRQAVSHLARNALQHGGTGPLQLRVAPTTDGYGRSGLEISVTDDGPGVGTEDVAWLFERFTQVEDAEPQRGAGLGLAIVRAIADAHDGTVFIQSDPGQGATVGIRIPAGPDWSLRRHEEADPAPGAAGIPAGAQPRRAGATACRTAPTAVRPAPSARIPAPPPSARPDPPVPPRPGPGTGGVS</sequence>
<evidence type="ECO:0000313" key="25">
    <source>
        <dbReference type="EMBL" id="RRD29059.1"/>
    </source>
</evidence>
<feature type="compositionally biased region" description="Low complexity" evidence="21">
    <location>
        <begin position="489"/>
        <end position="509"/>
    </location>
</feature>
<dbReference type="EMBL" id="RQZC01000012">
    <property type="protein sequence ID" value="RRD29059.1"/>
    <property type="molecule type" value="Genomic_DNA"/>
</dbReference>
<dbReference type="PANTHER" id="PTHR44936">
    <property type="entry name" value="SENSOR PROTEIN CREC"/>
    <property type="match status" value="1"/>
</dbReference>
<feature type="domain" description="Histidine kinase" evidence="23">
    <location>
        <begin position="270"/>
        <end position="477"/>
    </location>
</feature>
<evidence type="ECO:0000256" key="8">
    <source>
        <dbReference type="ARBA" id="ARBA00022692"/>
    </source>
</evidence>
<feature type="domain" description="HAMP" evidence="24">
    <location>
        <begin position="210"/>
        <end position="262"/>
    </location>
</feature>
<dbReference type="PROSITE" id="PS50885">
    <property type="entry name" value="HAMP"/>
    <property type="match status" value="1"/>
</dbReference>
<dbReference type="CDD" id="cd06225">
    <property type="entry name" value="HAMP"/>
    <property type="match status" value="1"/>
</dbReference>
<keyword evidence="17" id="KW-0346">Stress response</keyword>
<dbReference type="Gene3D" id="3.30.565.10">
    <property type="entry name" value="Histidine kinase-like ATPase, C-terminal domain"/>
    <property type="match status" value="1"/>
</dbReference>
<evidence type="ECO:0000256" key="20">
    <source>
        <dbReference type="ARBA" id="ARBA00041776"/>
    </source>
</evidence>
<dbReference type="GO" id="GO:0005524">
    <property type="term" value="F:ATP binding"/>
    <property type="evidence" value="ECO:0007669"/>
    <property type="project" value="UniProtKB-KW"/>
</dbReference>
<evidence type="ECO:0000256" key="14">
    <source>
        <dbReference type="ARBA" id="ARBA00022912"/>
    </source>
</evidence>
<comment type="cofactor">
    <cofactor evidence="3">
        <name>Mg(2+)</name>
        <dbReference type="ChEBI" id="CHEBI:18420"/>
    </cofactor>
</comment>
<evidence type="ECO:0000256" key="5">
    <source>
        <dbReference type="ARBA" id="ARBA00012438"/>
    </source>
</evidence>
<evidence type="ECO:0000256" key="4">
    <source>
        <dbReference type="ARBA" id="ARBA00004370"/>
    </source>
</evidence>
<keyword evidence="9" id="KW-0547">Nucleotide-binding</keyword>
<evidence type="ECO:0000256" key="15">
    <source>
        <dbReference type="ARBA" id="ARBA00022989"/>
    </source>
</evidence>
<dbReference type="PANTHER" id="PTHR44936:SF9">
    <property type="entry name" value="SENSOR PROTEIN CREC"/>
    <property type="match status" value="1"/>
</dbReference>
<evidence type="ECO:0000313" key="26">
    <source>
        <dbReference type="Proteomes" id="UP000271272"/>
    </source>
</evidence>
<evidence type="ECO:0000256" key="19">
    <source>
        <dbReference type="ARBA" id="ARBA00040454"/>
    </source>
</evidence>
<feature type="region of interest" description="Disordered" evidence="21">
    <location>
        <begin position="481"/>
        <end position="550"/>
    </location>
</feature>
<keyword evidence="6" id="KW-0597">Phosphoprotein</keyword>
<evidence type="ECO:0000256" key="16">
    <source>
        <dbReference type="ARBA" id="ARBA00023012"/>
    </source>
</evidence>
<dbReference type="EC" id="2.7.13.3" evidence="5"/>
<dbReference type="Gene3D" id="6.10.340.10">
    <property type="match status" value="1"/>
</dbReference>
<name>A0A3P1V4D4_9ACTO</name>
<dbReference type="Pfam" id="PF02518">
    <property type="entry name" value="HATPase_c"/>
    <property type="match status" value="1"/>
</dbReference>
<keyword evidence="26" id="KW-1185">Reference proteome</keyword>
<dbReference type="InterPro" id="IPR050980">
    <property type="entry name" value="2C_sensor_his_kinase"/>
</dbReference>
<accession>A0A3P1V4D4</accession>
<evidence type="ECO:0000256" key="12">
    <source>
        <dbReference type="ARBA" id="ARBA00022840"/>
    </source>
</evidence>
<dbReference type="OrthoDB" id="9786919at2"/>
<comment type="subcellular location">
    <subcellularLocation>
        <location evidence="4">Membrane</location>
    </subcellularLocation>
</comment>
<proteinExistence type="predicted"/>
<dbReference type="PRINTS" id="PR00344">
    <property type="entry name" value="BCTRLSENSOR"/>
</dbReference>
<keyword evidence="14" id="KW-0904">Protein phosphatase</keyword>
<evidence type="ECO:0000259" key="24">
    <source>
        <dbReference type="PROSITE" id="PS50885"/>
    </source>
</evidence>
<dbReference type="InterPro" id="IPR005467">
    <property type="entry name" value="His_kinase_dom"/>
</dbReference>
<keyword evidence="16" id="KW-0902">Two-component regulatory system</keyword>
<reference evidence="25 26" key="1">
    <citation type="submission" date="2018-11" db="EMBL/GenBank/DDBJ databases">
        <title>Genomes From Bacteria Associated with the Canine Oral Cavity: a Test Case for Automated Genome-Based Taxonomic Assignment.</title>
        <authorList>
            <person name="Coil D.A."/>
            <person name="Jospin G."/>
            <person name="Darling A.E."/>
            <person name="Wallis C."/>
            <person name="Davis I.J."/>
            <person name="Harris S."/>
            <person name="Eisen J.A."/>
            <person name="Holcombe L.J."/>
            <person name="O'Flynn C."/>
        </authorList>
    </citation>
    <scope>NUCLEOTIDE SEQUENCE [LARGE SCALE GENOMIC DNA]</scope>
    <source>
        <strain evidence="25 26">OH5050</strain>
    </source>
</reference>
<feature type="transmembrane region" description="Helical" evidence="22">
    <location>
        <begin position="187"/>
        <end position="208"/>
    </location>
</feature>
<keyword evidence="11" id="KW-0378">Hydrolase</keyword>
<dbReference type="InterPro" id="IPR036890">
    <property type="entry name" value="HATPase_C_sf"/>
</dbReference>
<keyword evidence="12" id="KW-0067">ATP-binding</keyword>
<feature type="compositionally biased region" description="Pro residues" evidence="21">
    <location>
        <begin position="526"/>
        <end position="543"/>
    </location>
</feature>
<keyword evidence="7" id="KW-0808">Transferase</keyword>
<evidence type="ECO:0000256" key="17">
    <source>
        <dbReference type="ARBA" id="ARBA00023016"/>
    </source>
</evidence>
<comment type="catalytic activity">
    <reaction evidence="1">
        <text>ATP + protein L-histidine = ADP + protein N-phospho-L-histidine.</text>
        <dbReference type="EC" id="2.7.13.3"/>
    </reaction>
</comment>
<dbReference type="SUPFAM" id="SSF158472">
    <property type="entry name" value="HAMP domain-like"/>
    <property type="match status" value="1"/>
</dbReference>
<organism evidence="25 26">
    <name type="scientific">Actinomyces bowdenii</name>
    <dbReference type="NCBI Taxonomy" id="131109"/>
    <lineage>
        <taxon>Bacteria</taxon>
        <taxon>Bacillati</taxon>
        <taxon>Actinomycetota</taxon>
        <taxon>Actinomycetes</taxon>
        <taxon>Actinomycetales</taxon>
        <taxon>Actinomycetaceae</taxon>
        <taxon>Actinomyces</taxon>
    </lineage>
</organism>
<evidence type="ECO:0000256" key="1">
    <source>
        <dbReference type="ARBA" id="ARBA00000085"/>
    </source>
</evidence>
<evidence type="ECO:0000256" key="13">
    <source>
        <dbReference type="ARBA" id="ARBA00022842"/>
    </source>
</evidence>
<dbReference type="GO" id="GO:0004721">
    <property type="term" value="F:phosphoprotein phosphatase activity"/>
    <property type="evidence" value="ECO:0007669"/>
    <property type="project" value="UniProtKB-KW"/>
</dbReference>
<dbReference type="PROSITE" id="PS50109">
    <property type="entry name" value="HIS_KIN"/>
    <property type="match status" value="1"/>
</dbReference>
<keyword evidence="18" id="KW-0464">Manganese</keyword>
<dbReference type="AlphaFoldDB" id="A0A3P1V4D4"/>
<evidence type="ECO:0000256" key="3">
    <source>
        <dbReference type="ARBA" id="ARBA00001946"/>
    </source>
</evidence>
<evidence type="ECO:0000256" key="9">
    <source>
        <dbReference type="ARBA" id="ARBA00022741"/>
    </source>
</evidence>
<evidence type="ECO:0000256" key="21">
    <source>
        <dbReference type="SAM" id="MobiDB-lite"/>
    </source>
</evidence>
<dbReference type="GO" id="GO:0016020">
    <property type="term" value="C:membrane"/>
    <property type="evidence" value="ECO:0007669"/>
    <property type="project" value="UniProtKB-SubCell"/>
</dbReference>
<keyword evidence="15 22" id="KW-1133">Transmembrane helix</keyword>
<dbReference type="RefSeq" id="WP_124934018.1">
    <property type="nucleotide sequence ID" value="NZ_RQZC01000012.1"/>
</dbReference>
<dbReference type="GO" id="GO:0004673">
    <property type="term" value="F:protein histidine kinase activity"/>
    <property type="evidence" value="ECO:0007669"/>
    <property type="project" value="UniProtKB-EC"/>
</dbReference>
<dbReference type="SUPFAM" id="SSF55874">
    <property type="entry name" value="ATPase domain of HSP90 chaperone/DNA topoisomerase II/histidine kinase"/>
    <property type="match status" value="1"/>
</dbReference>
<dbReference type="InterPro" id="IPR003594">
    <property type="entry name" value="HATPase_dom"/>
</dbReference>
<dbReference type="GO" id="GO:0000160">
    <property type="term" value="P:phosphorelay signal transduction system"/>
    <property type="evidence" value="ECO:0007669"/>
    <property type="project" value="UniProtKB-KW"/>
</dbReference>
<evidence type="ECO:0000256" key="2">
    <source>
        <dbReference type="ARBA" id="ARBA00001936"/>
    </source>
</evidence>
<protein>
    <recommendedName>
        <fullName evidence="19">Signal transduction histidine-protein kinase/phosphatase MprB</fullName>
        <ecNumber evidence="5">2.7.13.3</ecNumber>
    </recommendedName>
    <alternativeName>
        <fullName evidence="20">Mycobacterial persistence regulator B</fullName>
    </alternativeName>
</protein>
<keyword evidence="22" id="KW-0472">Membrane</keyword>
<dbReference type="Proteomes" id="UP000271272">
    <property type="component" value="Unassembled WGS sequence"/>
</dbReference>
<dbReference type="SMART" id="SM00304">
    <property type="entry name" value="HAMP"/>
    <property type="match status" value="1"/>
</dbReference>
<comment type="caution">
    <text evidence="25">The sequence shown here is derived from an EMBL/GenBank/DDBJ whole genome shotgun (WGS) entry which is preliminary data.</text>
</comment>
<keyword evidence="8 22" id="KW-0812">Transmembrane</keyword>
<dbReference type="SMART" id="SM00387">
    <property type="entry name" value="HATPase_c"/>
    <property type="match status" value="1"/>
</dbReference>
<evidence type="ECO:0000256" key="18">
    <source>
        <dbReference type="ARBA" id="ARBA00023211"/>
    </source>
</evidence>
<evidence type="ECO:0000259" key="23">
    <source>
        <dbReference type="PROSITE" id="PS50109"/>
    </source>
</evidence>
<evidence type="ECO:0000256" key="10">
    <source>
        <dbReference type="ARBA" id="ARBA00022777"/>
    </source>
</evidence>
<evidence type="ECO:0000256" key="22">
    <source>
        <dbReference type="SAM" id="Phobius"/>
    </source>
</evidence>
<dbReference type="InterPro" id="IPR004358">
    <property type="entry name" value="Sig_transdc_His_kin-like_C"/>
</dbReference>
<comment type="cofactor">
    <cofactor evidence="2">
        <name>Mn(2+)</name>
        <dbReference type="ChEBI" id="CHEBI:29035"/>
    </cofactor>
</comment>
<dbReference type="InterPro" id="IPR003660">
    <property type="entry name" value="HAMP_dom"/>
</dbReference>
<dbReference type="Pfam" id="PF00672">
    <property type="entry name" value="HAMP"/>
    <property type="match status" value="1"/>
</dbReference>
<evidence type="ECO:0000256" key="7">
    <source>
        <dbReference type="ARBA" id="ARBA00022679"/>
    </source>
</evidence>